<evidence type="ECO:0000313" key="2">
    <source>
        <dbReference type="EMBL" id="STP63603.1"/>
    </source>
</evidence>
<evidence type="ECO:0008006" key="4">
    <source>
        <dbReference type="Google" id="ProtNLM"/>
    </source>
</evidence>
<dbReference type="PROSITE" id="PS51257">
    <property type="entry name" value="PROKAR_LIPOPROTEIN"/>
    <property type="match status" value="1"/>
</dbReference>
<sequence>MNKLPLLILLLGGVLLVSGCQSHKEENKSSKVSTEETTVIETVAREQSKESFTSEATKKQTETTKLEEPDHVKLLEAYGNAYANFTSINDRNEKLKPLMTEKCIKKNGIDVKTGVALVSVGKVTTIYKNDQHEYALLLDCEQNGTQTRVLLLAKVKNNKISEMTYNSVKQEY</sequence>
<dbReference type="NCBIfam" id="NF042930">
    <property type="entry name" value="EF0163_fam"/>
    <property type="match status" value="1"/>
</dbReference>
<comment type="caution">
    <text evidence="2">The sequence shown here is derived from an EMBL/GenBank/DDBJ whole genome shotgun (WGS) entry which is preliminary data.</text>
</comment>
<evidence type="ECO:0000256" key="1">
    <source>
        <dbReference type="SAM" id="MobiDB-lite"/>
    </source>
</evidence>
<dbReference type="Proteomes" id="UP000254396">
    <property type="component" value="Unassembled WGS sequence"/>
</dbReference>
<gene>
    <name evidence="2" type="ORF">NCTC13379_00447</name>
</gene>
<dbReference type="RefSeq" id="WP_002359325.1">
    <property type="nucleotide sequence ID" value="NZ_BLPK01000003.1"/>
</dbReference>
<evidence type="ECO:0000313" key="3">
    <source>
        <dbReference type="Proteomes" id="UP000254396"/>
    </source>
</evidence>
<dbReference type="InterPro" id="IPR049982">
    <property type="entry name" value="EF0163-like"/>
</dbReference>
<reference evidence="2 3" key="1">
    <citation type="submission" date="2018-06" db="EMBL/GenBank/DDBJ databases">
        <authorList>
            <consortium name="Pathogen Informatics"/>
            <person name="Doyle S."/>
        </authorList>
    </citation>
    <scope>NUCLEOTIDE SEQUENCE [LARGE SCALE GENOMIC DNA]</scope>
    <source>
        <strain evidence="2 3">NCTC13379</strain>
    </source>
</reference>
<name>A0AAX2KMC3_ENTFL</name>
<organism evidence="2 3">
    <name type="scientific">Enterococcus faecalis</name>
    <name type="common">Streptococcus faecalis</name>
    <dbReference type="NCBI Taxonomy" id="1351"/>
    <lineage>
        <taxon>Bacteria</taxon>
        <taxon>Bacillati</taxon>
        <taxon>Bacillota</taxon>
        <taxon>Bacilli</taxon>
        <taxon>Lactobacillales</taxon>
        <taxon>Enterococcaceae</taxon>
        <taxon>Enterococcus</taxon>
    </lineage>
</organism>
<dbReference type="EMBL" id="UGIX01000001">
    <property type="protein sequence ID" value="STP63603.1"/>
    <property type="molecule type" value="Genomic_DNA"/>
</dbReference>
<proteinExistence type="predicted"/>
<dbReference type="AlphaFoldDB" id="A0AAX2KMC3"/>
<feature type="region of interest" description="Disordered" evidence="1">
    <location>
        <begin position="46"/>
        <end position="65"/>
    </location>
</feature>
<accession>A0AAX2KMC3</accession>
<feature type="compositionally biased region" description="Basic and acidic residues" evidence="1">
    <location>
        <begin position="56"/>
        <end position="65"/>
    </location>
</feature>
<protein>
    <recommendedName>
        <fullName evidence="4">Lipoprotein</fullName>
    </recommendedName>
</protein>